<accession>A0A9N9BC54</accession>
<organism evidence="2 3">
    <name type="scientific">Ambispora gerdemannii</name>
    <dbReference type="NCBI Taxonomy" id="144530"/>
    <lineage>
        <taxon>Eukaryota</taxon>
        <taxon>Fungi</taxon>
        <taxon>Fungi incertae sedis</taxon>
        <taxon>Mucoromycota</taxon>
        <taxon>Glomeromycotina</taxon>
        <taxon>Glomeromycetes</taxon>
        <taxon>Archaeosporales</taxon>
        <taxon>Ambisporaceae</taxon>
        <taxon>Ambispora</taxon>
    </lineage>
</organism>
<name>A0A9N9BC54_9GLOM</name>
<evidence type="ECO:0000313" key="2">
    <source>
        <dbReference type="EMBL" id="CAG8558655.1"/>
    </source>
</evidence>
<proteinExistence type="predicted"/>
<evidence type="ECO:0000256" key="1">
    <source>
        <dbReference type="SAM" id="MobiDB-lite"/>
    </source>
</evidence>
<keyword evidence="3" id="KW-1185">Reference proteome</keyword>
<gene>
    <name evidence="2" type="ORF">AGERDE_LOCUS7041</name>
</gene>
<reference evidence="2" key="1">
    <citation type="submission" date="2021-06" db="EMBL/GenBank/DDBJ databases">
        <authorList>
            <person name="Kallberg Y."/>
            <person name="Tangrot J."/>
            <person name="Rosling A."/>
        </authorList>
    </citation>
    <scope>NUCLEOTIDE SEQUENCE</scope>
    <source>
        <strain evidence="2">MT106</strain>
    </source>
</reference>
<sequence>MPKVTDIDPNLNDIYETDTESQSDDKLKLPLYYENRFGSTALSLKFSSPIWPNLRTNFEDLYCAGEYFIAINVISQFHQARSLISSIFSQTASRSFNESSIKSQYFVMANLCSHR</sequence>
<protein>
    <submittedName>
        <fullName evidence="2">7852_t:CDS:1</fullName>
    </submittedName>
</protein>
<dbReference type="AlphaFoldDB" id="A0A9N9BC54"/>
<dbReference type="EMBL" id="CAJVPL010001202">
    <property type="protein sequence ID" value="CAG8558655.1"/>
    <property type="molecule type" value="Genomic_DNA"/>
</dbReference>
<comment type="caution">
    <text evidence="2">The sequence shown here is derived from an EMBL/GenBank/DDBJ whole genome shotgun (WGS) entry which is preliminary data.</text>
</comment>
<evidence type="ECO:0000313" key="3">
    <source>
        <dbReference type="Proteomes" id="UP000789831"/>
    </source>
</evidence>
<dbReference type="Proteomes" id="UP000789831">
    <property type="component" value="Unassembled WGS sequence"/>
</dbReference>
<feature type="region of interest" description="Disordered" evidence="1">
    <location>
        <begin position="1"/>
        <end position="21"/>
    </location>
</feature>